<dbReference type="AlphaFoldDB" id="A0A8H4L7T8"/>
<gene>
    <name evidence="2" type="ORF">FALBO_9987</name>
</gene>
<protein>
    <submittedName>
        <fullName evidence="2">Ankyrin 3</fullName>
    </submittedName>
</protein>
<reference evidence="2 3" key="1">
    <citation type="submission" date="2020-01" db="EMBL/GenBank/DDBJ databases">
        <title>Identification and distribution of gene clusters putatively required for synthesis of sphingolipid metabolism inhibitors in phylogenetically diverse species of the filamentous fungus Fusarium.</title>
        <authorList>
            <person name="Kim H.-S."/>
            <person name="Busman M."/>
            <person name="Brown D.W."/>
            <person name="Divon H."/>
            <person name="Uhlig S."/>
            <person name="Proctor R.H."/>
        </authorList>
    </citation>
    <scope>NUCLEOTIDE SEQUENCE [LARGE SCALE GENOMIC DNA]</scope>
    <source>
        <strain evidence="2 3">NRRL 20459</strain>
    </source>
</reference>
<feature type="region of interest" description="Disordered" evidence="1">
    <location>
        <begin position="141"/>
        <end position="202"/>
    </location>
</feature>
<evidence type="ECO:0000313" key="2">
    <source>
        <dbReference type="EMBL" id="KAF4463197.1"/>
    </source>
</evidence>
<feature type="compositionally biased region" description="Basic and acidic residues" evidence="1">
    <location>
        <begin position="158"/>
        <end position="167"/>
    </location>
</feature>
<dbReference type="OrthoDB" id="4772970at2759"/>
<feature type="region of interest" description="Disordered" evidence="1">
    <location>
        <begin position="375"/>
        <end position="431"/>
    </location>
</feature>
<evidence type="ECO:0000256" key="1">
    <source>
        <dbReference type="SAM" id="MobiDB-lite"/>
    </source>
</evidence>
<feature type="compositionally biased region" description="Low complexity" evidence="1">
    <location>
        <begin position="570"/>
        <end position="582"/>
    </location>
</feature>
<accession>A0A8H4L7T8</accession>
<sequence length="591" mass="64302">MGVLAVHSRPSGLGVYSSPGLIVAVVIADSEQMEWPCQESKTSAKGRVERKHPIKSEYVPNSIRDGSRLHAYVDVCLIETSSPPVDELAPSTCLCLPCKDDPFSDFNPRPPSDPWQKDVTSGQLITFLASLLVVQQCTGFDSSTSGQKRQYSGVENDGPSKRFRLDNNTDPDNDGASGGDNNKNANGGGGSNGNGSACNPDGKDSHPKKFACLFYKLDPEDYQRCESLKLKTWDRVLQHLKRNHLLGPVHCPICRIDFPGEKEHADRLKNEHIRAGGCQPTSIEKSGYLLAGEYDKLKNLGTIGRHDLKWLEAWKRLFPLLPAPRSPFFESQVDVLRSNAPEGIRQVLAPRNLDDEGLINELVAAIFPIPNTATRSRASASGLPEALRHPTPAPGPSTTRARPPTASESLPEILPTNRPLPLASGSDLTPAAPPLRPAQVPTDMLHTGSLHLPYGSGTVYQNPHYQNQAGAMALHNPRQMRMSVGLDQPQPLANQTPLVWSGGNIPPALPQNSYTSNTVFHHVPDTSLANEGLFQNTQEWGGPNGEFIGLGQHIFNHLGNQDFPGDSRHSGSTPGPGHPGFSDFQYRDRGY</sequence>
<dbReference type="EMBL" id="JAADYS010001408">
    <property type="protein sequence ID" value="KAF4463197.1"/>
    <property type="molecule type" value="Genomic_DNA"/>
</dbReference>
<feature type="compositionally biased region" description="Polar residues" evidence="1">
    <location>
        <begin position="141"/>
        <end position="150"/>
    </location>
</feature>
<evidence type="ECO:0000313" key="3">
    <source>
        <dbReference type="Proteomes" id="UP000554235"/>
    </source>
</evidence>
<feature type="region of interest" description="Disordered" evidence="1">
    <location>
        <begin position="558"/>
        <end position="591"/>
    </location>
</feature>
<keyword evidence="3" id="KW-1185">Reference proteome</keyword>
<name>A0A8H4L7T8_9HYPO</name>
<organism evidence="2 3">
    <name type="scientific">Fusarium albosuccineum</name>
    <dbReference type="NCBI Taxonomy" id="1237068"/>
    <lineage>
        <taxon>Eukaryota</taxon>
        <taxon>Fungi</taxon>
        <taxon>Dikarya</taxon>
        <taxon>Ascomycota</taxon>
        <taxon>Pezizomycotina</taxon>
        <taxon>Sordariomycetes</taxon>
        <taxon>Hypocreomycetidae</taxon>
        <taxon>Hypocreales</taxon>
        <taxon>Nectriaceae</taxon>
        <taxon>Fusarium</taxon>
        <taxon>Fusarium decemcellulare species complex</taxon>
    </lineage>
</organism>
<proteinExistence type="predicted"/>
<dbReference type="Proteomes" id="UP000554235">
    <property type="component" value="Unassembled WGS sequence"/>
</dbReference>
<comment type="caution">
    <text evidence="2">The sequence shown here is derived from an EMBL/GenBank/DDBJ whole genome shotgun (WGS) entry which is preliminary data.</text>
</comment>